<feature type="chain" id="PRO_5018186331" evidence="4">
    <location>
        <begin position="20"/>
        <end position="200"/>
    </location>
</feature>
<feature type="domain" description="TGF-beta family profile" evidence="5">
    <location>
        <begin position="71"/>
        <end position="190"/>
    </location>
</feature>
<feature type="signal peptide" evidence="4">
    <location>
        <begin position="1"/>
        <end position="19"/>
    </location>
</feature>
<evidence type="ECO:0000313" key="7">
    <source>
        <dbReference type="Proteomes" id="UP000242638"/>
    </source>
</evidence>
<accession>A0A3P9N646</accession>
<dbReference type="PROSITE" id="PS51362">
    <property type="entry name" value="TGF_BETA_2"/>
    <property type="match status" value="1"/>
</dbReference>
<dbReference type="CDD" id="cd19379">
    <property type="entry name" value="TGF_beta_GSDF"/>
    <property type="match status" value="1"/>
</dbReference>
<evidence type="ECO:0000256" key="2">
    <source>
        <dbReference type="ARBA" id="ARBA00022525"/>
    </source>
</evidence>
<sequence>MSFAFIGMMILLGFLKTTAFVLHPSNEEPAAPAISSRCKDESLQSIRKGLLRALNLQAEPQLPAGGIDSVREQWQRTIAATDYSVSHDSGNRTGLTCCSVASEVSMEDLGWDSWVIHPLSLTFVQCALCNPADGTAQCPSSSSGVQGASSLDPLPCCHPAVQETLNMVYMDETATIIISPIEVNRSCGCGPGNGPQPSTE</sequence>
<dbReference type="GeneTree" id="ENSGT00400000024763"/>
<dbReference type="GO" id="GO:0005576">
    <property type="term" value="C:extracellular region"/>
    <property type="evidence" value="ECO:0007669"/>
    <property type="project" value="UniProtKB-SubCell"/>
</dbReference>
<dbReference type="SUPFAM" id="SSF57501">
    <property type="entry name" value="Cystine-knot cytokines"/>
    <property type="match status" value="1"/>
</dbReference>
<dbReference type="Ensembl" id="ENSPRET00000005056.1">
    <property type="protein sequence ID" value="ENSPREP00000004988.1"/>
    <property type="gene ID" value="ENSPREG00000003492.1"/>
</dbReference>
<evidence type="ECO:0000256" key="4">
    <source>
        <dbReference type="SAM" id="SignalP"/>
    </source>
</evidence>
<protein>
    <submittedName>
        <fullName evidence="6">Growth/differentiation factor 7-like</fullName>
    </submittedName>
</protein>
<evidence type="ECO:0000256" key="3">
    <source>
        <dbReference type="RuleBase" id="RU000354"/>
    </source>
</evidence>
<reference evidence="7" key="1">
    <citation type="submission" date="2013-11" db="EMBL/GenBank/DDBJ databases">
        <title>The genomic landscape of the Guanapo guppy.</title>
        <authorList>
            <person name="Kuenstner A."/>
            <person name="Dreyer C."/>
        </authorList>
    </citation>
    <scope>NUCLEOTIDE SEQUENCE</scope>
    <source>
        <strain evidence="7">Guanapo</strain>
    </source>
</reference>
<evidence type="ECO:0000256" key="1">
    <source>
        <dbReference type="ARBA" id="ARBA00004613"/>
    </source>
</evidence>
<dbReference type="InterPro" id="IPR001839">
    <property type="entry name" value="TGF-b_C"/>
</dbReference>
<dbReference type="OMA" id="WVIHPLS"/>
<dbReference type="InterPro" id="IPR029034">
    <property type="entry name" value="Cystine-knot_cytokine"/>
</dbReference>
<dbReference type="Pfam" id="PF00019">
    <property type="entry name" value="TGF_beta"/>
    <property type="match status" value="1"/>
</dbReference>
<dbReference type="Proteomes" id="UP000242638">
    <property type="component" value="Unassembled WGS sequence"/>
</dbReference>
<name>A0A3P9N646_POERE</name>
<dbReference type="Gene3D" id="2.10.90.10">
    <property type="entry name" value="Cystine-knot cytokines"/>
    <property type="match status" value="1"/>
</dbReference>
<keyword evidence="7" id="KW-1185">Reference proteome</keyword>
<comment type="subcellular location">
    <subcellularLocation>
        <location evidence="1">Secreted</location>
    </subcellularLocation>
</comment>
<dbReference type="STRING" id="8081.ENSPREP00000004988"/>
<proteinExistence type="inferred from homology"/>
<organism evidence="6 7">
    <name type="scientific">Poecilia reticulata</name>
    <name type="common">Guppy</name>
    <name type="synonym">Acanthophacelus reticulatus</name>
    <dbReference type="NCBI Taxonomy" id="8081"/>
    <lineage>
        <taxon>Eukaryota</taxon>
        <taxon>Metazoa</taxon>
        <taxon>Chordata</taxon>
        <taxon>Craniata</taxon>
        <taxon>Vertebrata</taxon>
        <taxon>Euteleostomi</taxon>
        <taxon>Actinopterygii</taxon>
        <taxon>Neopterygii</taxon>
        <taxon>Teleostei</taxon>
        <taxon>Neoteleostei</taxon>
        <taxon>Acanthomorphata</taxon>
        <taxon>Ovalentaria</taxon>
        <taxon>Atherinomorphae</taxon>
        <taxon>Cyprinodontiformes</taxon>
        <taxon>Poeciliidae</taxon>
        <taxon>Poeciliinae</taxon>
        <taxon>Poecilia</taxon>
    </lineage>
</organism>
<evidence type="ECO:0000313" key="6">
    <source>
        <dbReference type="Ensembl" id="ENSPREP00000004988.1"/>
    </source>
</evidence>
<evidence type="ECO:0000259" key="5">
    <source>
        <dbReference type="PROSITE" id="PS51362"/>
    </source>
</evidence>
<dbReference type="GO" id="GO:0008083">
    <property type="term" value="F:growth factor activity"/>
    <property type="evidence" value="ECO:0007669"/>
    <property type="project" value="UniProtKB-KW"/>
</dbReference>
<dbReference type="AlphaFoldDB" id="A0A3P9N646"/>
<keyword evidence="4" id="KW-0732">Signal</keyword>
<reference evidence="6" key="3">
    <citation type="submission" date="2025-09" db="UniProtKB">
        <authorList>
            <consortium name="Ensembl"/>
        </authorList>
    </citation>
    <scope>IDENTIFICATION</scope>
    <source>
        <strain evidence="6">Guanapo</strain>
    </source>
</reference>
<reference evidence="6" key="2">
    <citation type="submission" date="2025-08" db="UniProtKB">
        <authorList>
            <consortium name="Ensembl"/>
        </authorList>
    </citation>
    <scope>IDENTIFICATION</scope>
    <source>
        <strain evidence="6">Guanapo</strain>
    </source>
</reference>
<keyword evidence="2" id="KW-0964">Secreted</keyword>
<dbReference type="SMART" id="SM00204">
    <property type="entry name" value="TGFB"/>
    <property type="match status" value="1"/>
</dbReference>
<keyword evidence="3" id="KW-0339">Growth factor</keyword>
<comment type="similarity">
    <text evidence="3">Belongs to the TGF-beta family.</text>
</comment>